<reference evidence="8" key="1">
    <citation type="submission" date="2020-01" db="EMBL/GenBank/DDBJ databases">
        <title>Genome Sequencing of Three Apophysomyces-Like Fungal Strains Confirms a Novel Fungal Genus in the Mucoromycota with divergent Burkholderia-like Endosymbiotic Bacteria.</title>
        <authorList>
            <person name="Stajich J.E."/>
            <person name="Macias A.M."/>
            <person name="Carter-House D."/>
            <person name="Lovett B."/>
            <person name="Kasson L.R."/>
            <person name="Berry K."/>
            <person name="Grigoriev I."/>
            <person name="Chang Y."/>
            <person name="Spatafora J."/>
            <person name="Kasson M.T."/>
        </authorList>
    </citation>
    <scope>NUCLEOTIDE SEQUENCE</scope>
    <source>
        <strain evidence="8">NRRL A-21654</strain>
    </source>
</reference>
<keyword evidence="3 6" id="KW-0812">Transmembrane</keyword>
<dbReference type="InterPro" id="IPR011701">
    <property type="entry name" value="MFS"/>
</dbReference>
<dbReference type="EMBL" id="JABAYA010000046">
    <property type="protein sequence ID" value="KAF7727961.1"/>
    <property type="molecule type" value="Genomic_DNA"/>
</dbReference>
<keyword evidence="2" id="KW-0813">Transport</keyword>
<dbReference type="PANTHER" id="PTHR23501:SF191">
    <property type="entry name" value="VACUOLAR BASIC AMINO ACID TRANSPORTER 4"/>
    <property type="match status" value="1"/>
</dbReference>
<evidence type="ECO:0000256" key="5">
    <source>
        <dbReference type="ARBA" id="ARBA00023136"/>
    </source>
</evidence>
<comment type="subcellular location">
    <subcellularLocation>
        <location evidence="1">Endomembrane system</location>
        <topology evidence="1">Multi-pass membrane protein</topology>
    </subcellularLocation>
</comment>
<feature type="transmembrane region" description="Helical" evidence="6">
    <location>
        <begin position="220"/>
        <end position="238"/>
    </location>
</feature>
<dbReference type="Pfam" id="PF07690">
    <property type="entry name" value="MFS_1"/>
    <property type="match status" value="1"/>
</dbReference>
<protein>
    <recommendedName>
        <fullName evidence="7">Major facilitator superfamily (MFS) profile domain-containing protein</fullName>
    </recommendedName>
</protein>
<keyword evidence="9" id="KW-1185">Reference proteome</keyword>
<evidence type="ECO:0000259" key="7">
    <source>
        <dbReference type="PROSITE" id="PS50850"/>
    </source>
</evidence>
<organism evidence="8 9">
    <name type="scientific">Apophysomyces ossiformis</name>
    <dbReference type="NCBI Taxonomy" id="679940"/>
    <lineage>
        <taxon>Eukaryota</taxon>
        <taxon>Fungi</taxon>
        <taxon>Fungi incertae sedis</taxon>
        <taxon>Mucoromycota</taxon>
        <taxon>Mucoromycotina</taxon>
        <taxon>Mucoromycetes</taxon>
        <taxon>Mucorales</taxon>
        <taxon>Mucorineae</taxon>
        <taxon>Mucoraceae</taxon>
        <taxon>Apophysomyces</taxon>
    </lineage>
</organism>
<dbReference type="Proteomes" id="UP000605846">
    <property type="component" value="Unassembled WGS sequence"/>
</dbReference>
<dbReference type="GO" id="GO:0000329">
    <property type="term" value="C:fungal-type vacuole membrane"/>
    <property type="evidence" value="ECO:0007669"/>
    <property type="project" value="TreeGrafter"/>
</dbReference>
<feature type="transmembrane region" description="Helical" evidence="6">
    <location>
        <begin position="6"/>
        <end position="26"/>
    </location>
</feature>
<comment type="caution">
    <text evidence="8">The sequence shown here is derived from an EMBL/GenBank/DDBJ whole genome shotgun (WGS) entry which is preliminary data.</text>
</comment>
<proteinExistence type="predicted"/>
<name>A0A8H7BUQ1_9FUNG</name>
<dbReference type="SUPFAM" id="SSF103473">
    <property type="entry name" value="MFS general substrate transporter"/>
    <property type="match status" value="1"/>
</dbReference>
<evidence type="ECO:0000256" key="1">
    <source>
        <dbReference type="ARBA" id="ARBA00004127"/>
    </source>
</evidence>
<feature type="transmembrane region" description="Helical" evidence="6">
    <location>
        <begin position="139"/>
        <end position="157"/>
    </location>
</feature>
<evidence type="ECO:0000256" key="3">
    <source>
        <dbReference type="ARBA" id="ARBA00022692"/>
    </source>
</evidence>
<feature type="transmembrane region" description="Helical" evidence="6">
    <location>
        <begin position="62"/>
        <end position="83"/>
    </location>
</feature>
<dbReference type="Gene3D" id="1.20.1250.20">
    <property type="entry name" value="MFS general substrate transporter like domains"/>
    <property type="match status" value="1"/>
</dbReference>
<keyword evidence="4 6" id="KW-1133">Transmembrane helix</keyword>
<evidence type="ECO:0000256" key="6">
    <source>
        <dbReference type="SAM" id="Phobius"/>
    </source>
</evidence>
<dbReference type="GO" id="GO:0015174">
    <property type="term" value="F:basic amino acid transmembrane transporter activity"/>
    <property type="evidence" value="ECO:0007669"/>
    <property type="project" value="TreeGrafter"/>
</dbReference>
<dbReference type="AlphaFoldDB" id="A0A8H7BUQ1"/>
<dbReference type="PANTHER" id="PTHR23501">
    <property type="entry name" value="MAJOR FACILITATOR SUPERFAMILY"/>
    <property type="match status" value="1"/>
</dbReference>
<evidence type="ECO:0000313" key="8">
    <source>
        <dbReference type="EMBL" id="KAF7727961.1"/>
    </source>
</evidence>
<accession>A0A8H7BUQ1</accession>
<feature type="domain" description="Major facilitator superfamily (MFS) profile" evidence="7">
    <location>
        <begin position="1"/>
        <end position="332"/>
    </location>
</feature>
<evidence type="ECO:0000256" key="4">
    <source>
        <dbReference type="ARBA" id="ARBA00022989"/>
    </source>
</evidence>
<dbReference type="GO" id="GO:0012505">
    <property type="term" value="C:endomembrane system"/>
    <property type="evidence" value="ECO:0007669"/>
    <property type="project" value="UniProtKB-SubCell"/>
</dbReference>
<keyword evidence="5 6" id="KW-0472">Membrane</keyword>
<gene>
    <name evidence="8" type="ORF">EC973_006849</name>
</gene>
<feature type="transmembrane region" description="Helical" evidence="6">
    <location>
        <begin position="107"/>
        <end position="127"/>
    </location>
</feature>
<dbReference type="InterPro" id="IPR036259">
    <property type="entry name" value="MFS_trans_sf"/>
</dbReference>
<feature type="transmembrane region" description="Helical" evidence="6">
    <location>
        <begin position="244"/>
        <end position="271"/>
    </location>
</feature>
<dbReference type="OrthoDB" id="3437016at2759"/>
<dbReference type="GO" id="GO:0005886">
    <property type="term" value="C:plasma membrane"/>
    <property type="evidence" value="ECO:0007669"/>
    <property type="project" value="TreeGrafter"/>
</dbReference>
<evidence type="ECO:0000313" key="9">
    <source>
        <dbReference type="Proteomes" id="UP000605846"/>
    </source>
</evidence>
<dbReference type="InterPro" id="IPR020846">
    <property type="entry name" value="MFS_dom"/>
</dbReference>
<sequence>MAIARAVAGFGGGGLVTMAAVVIHDLFPLRQRGQYQSYVNMAQTVGTTIGAPLGGFISDSLGWRYCFYINIPPCVAILVIYTYKLKNYNLDENNPPWKNFRHNIRKIDFIGALTLLIANISFVTATSLGGNTHSWSDPLIVILLIGSVFFFLTFGFYEFNWAKHPLLSAELMKNRNVAAGVMGYNASSAGMWVLPRTAMVATGCWSAGRYLRYKGRYKRYLNAIMVIHVIAIASYNTWKPDIPLIIPILTMNFEGYCMGTVIVATMVALVADIAQQETATATSMLFLCRSTGWLSGSTFSAAILQSNFKKSLTENIQGPEADKLKEPPATDN</sequence>
<evidence type="ECO:0000256" key="2">
    <source>
        <dbReference type="ARBA" id="ARBA00022448"/>
    </source>
</evidence>
<dbReference type="PROSITE" id="PS50850">
    <property type="entry name" value="MFS"/>
    <property type="match status" value="1"/>
</dbReference>